<evidence type="ECO:0000256" key="2">
    <source>
        <dbReference type="SAM" id="MobiDB-lite"/>
    </source>
</evidence>
<dbReference type="InterPro" id="IPR037898">
    <property type="entry name" value="NudC_fam"/>
</dbReference>
<accession>A0AAV0A9E0</accession>
<dbReference type="SUPFAM" id="SSF49764">
    <property type="entry name" value="HSP20-like chaperones"/>
    <property type="match status" value="1"/>
</dbReference>
<dbReference type="PANTHER" id="PTHR12356:SF19">
    <property type="entry name" value="NUDC DOMAIN-CONTAINING PROTEIN 3"/>
    <property type="match status" value="1"/>
</dbReference>
<dbReference type="GO" id="GO:0006457">
    <property type="term" value="P:protein folding"/>
    <property type="evidence" value="ECO:0007669"/>
    <property type="project" value="TreeGrafter"/>
</dbReference>
<dbReference type="InterPro" id="IPR008978">
    <property type="entry name" value="HSP20-like_chaperone"/>
</dbReference>
<keyword evidence="4" id="KW-1185">Reference proteome</keyword>
<dbReference type="PANTHER" id="PTHR12356">
    <property type="entry name" value="NUCLEAR MOVEMENT PROTEIN NUDC"/>
    <property type="match status" value="1"/>
</dbReference>
<dbReference type="EMBL" id="CALSGD010001606">
    <property type="protein sequence ID" value="CAH7333641.1"/>
    <property type="molecule type" value="Genomic_DNA"/>
</dbReference>
<gene>
    <name evidence="3" type="primary">Nudcd3</name>
    <name evidence="3" type="ORF">PHOROB_LOCUS16089</name>
</gene>
<evidence type="ECO:0000313" key="4">
    <source>
        <dbReference type="Proteomes" id="UP001152836"/>
    </source>
</evidence>
<name>A0AAV0A9E0_PHORO</name>
<dbReference type="Proteomes" id="UP001152836">
    <property type="component" value="Unassembled WGS sequence"/>
</dbReference>
<evidence type="ECO:0000256" key="1">
    <source>
        <dbReference type="SAM" id="Coils"/>
    </source>
</evidence>
<dbReference type="GO" id="GO:0005737">
    <property type="term" value="C:cytoplasm"/>
    <property type="evidence" value="ECO:0007669"/>
    <property type="project" value="TreeGrafter"/>
</dbReference>
<protein>
    <submittedName>
        <fullName evidence="3">Nudcd3 protein</fullName>
    </submittedName>
</protein>
<feature type="coiled-coil region" evidence="1">
    <location>
        <begin position="46"/>
        <end position="73"/>
    </location>
</feature>
<organism evidence="3 4">
    <name type="scientific">Phodopus roborovskii</name>
    <name type="common">Roborovski's desert hamster</name>
    <name type="synonym">Cricetulus roborovskii</name>
    <dbReference type="NCBI Taxonomy" id="109678"/>
    <lineage>
        <taxon>Eukaryota</taxon>
        <taxon>Metazoa</taxon>
        <taxon>Chordata</taxon>
        <taxon>Craniata</taxon>
        <taxon>Vertebrata</taxon>
        <taxon>Euteleostomi</taxon>
        <taxon>Mammalia</taxon>
        <taxon>Eutheria</taxon>
        <taxon>Euarchontoglires</taxon>
        <taxon>Glires</taxon>
        <taxon>Rodentia</taxon>
        <taxon>Myomorpha</taxon>
        <taxon>Muroidea</taxon>
        <taxon>Cricetidae</taxon>
        <taxon>Cricetinae</taxon>
        <taxon>Phodopus</taxon>
    </lineage>
</organism>
<dbReference type="GO" id="GO:0051082">
    <property type="term" value="F:unfolded protein binding"/>
    <property type="evidence" value="ECO:0007669"/>
    <property type="project" value="TreeGrafter"/>
</dbReference>
<comment type="caution">
    <text evidence="3">The sequence shown here is derived from an EMBL/GenBank/DDBJ whole genome shotgun (WGS) entry which is preliminary data.</text>
</comment>
<reference evidence="3" key="1">
    <citation type="submission" date="2022-06" db="EMBL/GenBank/DDBJ databases">
        <authorList>
            <person name="Andreotti S."/>
            <person name="Wyler E."/>
        </authorList>
    </citation>
    <scope>NUCLEOTIDE SEQUENCE</scope>
</reference>
<evidence type="ECO:0000313" key="3">
    <source>
        <dbReference type="EMBL" id="CAH7333641.1"/>
    </source>
</evidence>
<keyword evidence="1" id="KW-0175">Coiled coil</keyword>
<feature type="region of interest" description="Disordered" evidence="2">
    <location>
        <begin position="91"/>
        <end position="149"/>
    </location>
</feature>
<sequence>MEPGAAELYDQALLGILQHVGNVQDFCECSSAFLLQVFKTFDHMARQDDEKRKKELEEKIRKKEEEAKAVAAAAAEKETVPVPVQEVEIDATAELSGPREVEKLESPGPQGPEHKVAHGLEEAEAPGTVSSAAEGPKEPPKNPDSYNGAIRENYTWSQDYTDLEVRVPVPKHVVKGNRSLCVLVNLNKVGEYWWSAILEGEEPIDIDKINKAVLDRLTFDYHQKLQGKPQSHELKVHEMLKKGWDAEGSPFRGQRFDPAMFNISPGAVQF</sequence>
<proteinExistence type="predicted"/>
<dbReference type="Gene3D" id="2.60.40.790">
    <property type="match status" value="1"/>
</dbReference>
<feature type="compositionally biased region" description="Basic and acidic residues" evidence="2">
    <location>
        <begin position="112"/>
        <end position="121"/>
    </location>
</feature>
<dbReference type="AlphaFoldDB" id="A0AAV0A9E0"/>